<dbReference type="Pfam" id="PF13966">
    <property type="entry name" value="zf-RVT"/>
    <property type="match status" value="1"/>
</dbReference>
<dbReference type="Proteomes" id="UP000694864">
    <property type="component" value="Chromosome 15"/>
</dbReference>
<name>A0ABM1QZU0_CAMSA</name>
<evidence type="ECO:0000313" key="3">
    <source>
        <dbReference type="RefSeq" id="XP_019092278.1"/>
    </source>
</evidence>
<reference evidence="2" key="1">
    <citation type="journal article" date="2014" name="Nat. Commun.">
        <title>The emerging biofuel crop Camelina sativa retains a highly undifferentiated hexaploid genome structure.</title>
        <authorList>
            <person name="Kagale S."/>
            <person name="Koh C."/>
            <person name="Nixon J."/>
            <person name="Bollina V."/>
            <person name="Clarke W.E."/>
            <person name="Tuteja R."/>
            <person name="Spillane C."/>
            <person name="Robinson S.J."/>
            <person name="Links M.G."/>
            <person name="Clarke C."/>
            <person name="Higgins E.E."/>
            <person name="Huebert T."/>
            <person name="Sharpe A.G."/>
            <person name="Parkin I.A."/>
        </authorList>
    </citation>
    <scope>NUCLEOTIDE SEQUENCE [LARGE SCALE GENOMIC DNA]</scope>
    <source>
        <strain evidence="2">cv. DH55</strain>
    </source>
</reference>
<dbReference type="InterPro" id="IPR043502">
    <property type="entry name" value="DNA/RNA_pol_sf"/>
</dbReference>
<evidence type="ECO:0000259" key="1">
    <source>
        <dbReference type="PROSITE" id="PS50878"/>
    </source>
</evidence>
<dbReference type="InterPro" id="IPR026960">
    <property type="entry name" value="RVT-Znf"/>
</dbReference>
<dbReference type="RefSeq" id="XP_019092278.1">
    <property type="nucleotide sequence ID" value="XM_019236733.1"/>
</dbReference>
<reference evidence="3" key="2">
    <citation type="submission" date="2025-08" db="UniProtKB">
        <authorList>
            <consortium name="RefSeq"/>
        </authorList>
    </citation>
    <scope>IDENTIFICATION</scope>
    <source>
        <tissue evidence="3">Leaf</tissue>
    </source>
</reference>
<organism evidence="2 3">
    <name type="scientific">Camelina sativa</name>
    <name type="common">False flax</name>
    <name type="synonym">Myagrum sativum</name>
    <dbReference type="NCBI Taxonomy" id="90675"/>
    <lineage>
        <taxon>Eukaryota</taxon>
        <taxon>Viridiplantae</taxon>
        <taxon>Streptophyta</taxon>
        <taxon>Embryophyta</taxon>
        <taxon>Tracheophyta</taxon>
        <taxon>Spermatophyta</taxon>
        <taxon>Magnoliopsida</taxon>
        <taxon>eudicotyledons</taxon>
        <taxon>Gunneridae</taxon>
        <taxon>Pentapetalae</taxon>
        <taxon>rosids</taxon>
        <taxon>malvids</taxon>
        <taxon>Brassicales</taxon>
        <taxon>Brassicaceae</taxon>
        <taxon>Camelineae</taxon>
        <taxon>Camelina</taxon>
    </lineage>
</organism>
<dbReference type="GeneID" id="109129106"/>
<dbReference type="Pfam" id="PF00078">
    <property type="entry name" value="RVT_1"/>
    <property type="match status" value="1"/>
</dbReference>
<sequence length="587" mass="67230">MKDYRPISCCNVIYKVISKILANKLKLLLPTFIAGNQSAFVKDRLLIENVLLATELVKDYHKGTISHRCAIKIDISKAFDSVQWPFLRNVLTALDLPQEFVHWIMLCVKTASFSIQVNGELAGFFNNSRGLRQGCSLSPYLFVIVMDVLSRLLDKEAGLTFGYHPHCKDLGVTHLSFADDIMVLSDGQVRSIEDIVSVFEKFAKISGLRISMEKSIIYLGGLNEFERQEVMNSFSFAVGQLPVRYLGLPLVTKRLTESDYAPLIDQIKQKIGSWTARFLSFAGRLNLIQSVLWSIWGDSLWVKWLTTTLLKRKNFWSLPQSTTAGSWMWRKLLKLRPLAARERGVIELGISIHMTVADAWGTRRQRRHRLQILTQIEAEIDSTRDHRNANEDVVLWRGKNEKFHPNFSTKETWKQIRNPVAEVNWHKGVWFSHCTPKHSFCTWLAAQNRLSTGDRVAQWSRIDPGNCVFCNNTAESRDHLFFSCHFSSEVWQASAKNIYKNCFSTSWNSVVDAACSNWPDQKICYLARSVLQATVYTLWHERNGRKHGEPPNPPSRLIQQIDKQIRDQLLAIALMGIGVTRTVYSYG</sequence>
<dbReference type="CDD" id="cd01650">
    <property type="entry name" value="RT_nLTR_like"/>
    <property type="match status" value="1"/>
</dbReference>
<evidence type="ECO:0000313" key="2">
    <source>
        <dbReference type="Proteomes" id="UP000694864"/>
    </source>
</evidence>
<accession>A0ABM1QZU0</accession>
<proteinExistence type="predicted"/>
<protein>
    <submittedName>
        <fullName evidence="3">Uncharacterized protein LOC109129106</fullName>
    </submittedName>
</protein>
<keyword evidence="2" id="KW-1185">Reference proteome</keyword>
<gene>
    <name evidence="3" type="primary">LOC109129106</name>
</gene>
<feature type="domain" description="Reverse transcriptase" evidence="1">
    <location>
        <begin position="1"/>
        <end position="250"/>
    </location>
</feature>
<dbReference type="PROSITE" id="PS50878">
    <property type="entry name" value="RT_POL"/>
    <property type="match status" value="1"/>
</dbReference>
<dbReference type="PANTHER" id="PTHR33116">
    <property type="entry name" value="REVERSE TRANSCRIPTASE ZINC-BINDING DOMAIN-CONTAINING PROTEIN-RELATED-RELATED"/>
    <property type="match status" value="1"/>
</dbReference>
<dbReference type="PANTHER" id="PTHR33116:SF66">
    <property type="entry name" value="REVERSE TRANSCRIPTASE ZINC-BINDING DOMAIN-CONTAINING PROTEIN"/>
    <property type="match status" value="1"/>
</dbReference>
<dbReference type="InterPro" id="IPR000477">
    <property type="entry name" value="RT_dom"/>
</dbReference>
<dbReference type="SUPFAM" id="SSF56672">
    <property type="entry name" value="DNA/RNA polymerases"/>
    <property type="match status" value="1"/>
</dbReference>